<gene>
    <name evidence="2" type="ORF">PBY51_014338</name>
</gene>
<sequence>MRAVPCDASDRSARFQHAVAAERPSVRQFPPFFFFSSLAFKVFANTAPDWMGNNCALQTSLFKPPSPPPPDSRQDYACIA</sequence>
<reference evidence="2 3" key="2">
    <citation type="journal article" date="2023" name="Mol. Biol. Evol.">
        <title>Genomics of Secondarily Temperate Adaptation in the Only Non-Antarctic Icefish.</title>
        <authorList>
            <person name="Rivera-Colon A.G."/>
            <person name="Rayamajhi N."/>
            <person name="Minhas B.F."/>
            <person name="Madrigal G."/>
            <person name="Bilyk K.T."/>
            <person name="Yoon V."/>
            <person name="Hune M."/>
            <person name="Gregory S."/>
            <person name="Cheng C.H.C."/>
            <person name="Catchen J.M."/>
        </authorList>
    </citation>
    <scope>NUCLEOTIDE SEQUENCE [LARGE SCALE GENOMIC DNA]</scope>
    <source>
        <strain evidence="2">JMC-PN-2008</strain>
    </source>
</reference>
<name>A0AAN7WYV1_ELEMC</name>
<dbReference type="Proteomes" id="UP001346869">
    <property type="component" value="Unassembled WGS sequence"/>
</dbReference>
<comment type="caution">
    <text evidence="2">The sequence shown here is derived from an EMBL/GenBank/DDBJ whole genome shotgun (WGS) entry which is preliminary data.</text>
</comment>
<proteinExistence type="predicted"/>
<evidence type="ECO:0000256" key="1">
    <source>
        <dbReference type="SAM" id="MobiDB-lite"/>
    </source>
</evidence>
<protein>
    <submittedName>
        <fullName evidence="2">Uncharacterized protein</fullName>
    </submittedName>
</protein>
<evidence type="ECO:0000313" key="2">
    <source>
        <dbReference type="EMBL" id="KAK5850054.1"/>
    </source>
</evidence>
<dbReference type="EMBL" id="JAUZQC010000023">
    <property type="protein sequence ID" value="KAK5850054.1"/>
    <property type="molecule type" value="Genomic_DNA"/>
</dbReference>
<dbReference type="AlphaFoldDB" id="A0AAN7WYV1"/>
<evidence type="ECO:0000313" key="3">
    <source>
        <dbReference type="Proteomes" id="UP001346869"/>
    </source>
</evidence>
<organism evidence="2 3">
    <name type="scientific">Eleginops maclovinus</name>
    <name type="common">Patagonian blennie</name>
    <name type="synonym">Eleginus maclovinus</name>
    <dbReference type="NCBI Taxonomy" id="56733"/>
    <lineage>
        <taxon>Eukaryota</taxon>
        <taxon>Metazoa</taxon>
        <taxon>Chordata</taxon>
        <taxon>Craniata</taxon>
        <taxon>Vertebrata</taxon>
        <taxon>Euteleostomi</taxon>
        <taxon>Actinopterygii</taxon>
        <taxon>Neopterygii</taxon>
        <taxon>Teleostei</taxon>
        <taxon>Neoteleostei</taxon>
        <taxon>Acanthomorphata</taxon>
        <taxon>Eupercaria</taxon>
        <taxon>Perciformes</taxon>
        <taxon>Notothenioidei</taxon>
        <taxon>Eleginopidae</taxon>
        <taxon>Eleginops</taxon>
    </lineage>
</organism>
<feature type="region of interest" description="Disordered" evidence="1">
    <location>
        <begin position="61"/>
        <end position="80"/>
    </location>
</feature>
<keyword evidence="3" id="KW-1185">Reference proteome</keyword>
<reference evidence="2 3" key="1">
    <citation type="journal article" date="2023" name="Genes (Basel)">
        <title>Chromosome-Level Genome Assembly and Circadian Gene Repertoire of the Patagonia Blennie Eleginops maclovinus-The Closest Ancestral Proxy of Antarctic Cryonotothenioids.</title>
        <authorList>
            <person name="Cheng C.C."/>
            <person name="Rivera-Colon A.G."/>
            <person name="Minhas B.F."/>
            <person name="Wilson L."/>
            <person name="Rayamajhi N."/>
            <person name="Vargas-Chacoff L."/>
            <person name="Catchen J.M."/>
        </authorList>
    </citation>
    <scope>NUCLEOTIDE SEQUENCE [LARGE SCALE GENOMIC DNA]</scope>
    <source>
        <strain evidence="2">JMC-PN-2008</strain>
    </source>
</reference>
<accession>A0AAN7WYV1</accession>